<dbReference type="InterPro" id="IPR009057">
    <property type="entry name" value="Homeodomain-like_sf"/>
</dbReference>
<dbReference type="OrthoDB" id="9793400at2"/>
<dbReference type="EMBL" id="CP043499">
    <property type="protein sequence ID" value="QFY63451.1"/>
    <property type="molecule type" value="Genomic_DNA"/>
</dbReference>
<geneLocation type="plasmid" evidence="5 6">
    <name>unnamed</name>
</geneLocation>
<keyword evidence="1" id="KW-0805">Transcription regulation</keyword>
<gene>
    <name evidence="5" type="ORF">FZ934_24680</name>
</gene>
<organism evidence="5 6">
    <name type="scientific">Rhizobium grahamii</name>
    <dbReference type="NCBI Taxonomy" id="1120045"/>
    <lineage>
        <taxon>Bacteria</taxon>
        <taxon>Pseudomonadati</taxon>
        <taxon>Pseudomonadota</taxon>
        <taxon>Alphaproteobacteria</taxon>
        <taxon>Hyphomicrobiales</taxon>
        <taxon>Rhizobiaceae</taxon>
        <taxon>Rhizobium/Agrobacterium group</taxon>
        <taxon>Rhizobium</taxon>
    </lineage>
</organism>
<protein>
    <submittedName>
        <fullName evidence="5">Helix-turn-helix transcriptional regulator</fullName>
    </submittedName>
</protein>
<accession>A0A5Q0CH21</accession>
<evidence type="ECO:0000256" key="2">
    <source>
        <dbReference type="ARBA" id="ARBA00023125"/>
    </source>
</evidence>
<dbReference type="InterPro" id="IPR018060">
    <property type="entry name" value="HTH_AraC"/>
</dbReference>
<keyword evidence="6" id="KW-1185">Reference proteome</keyword>
<evidence type="ECO:0000313" key="6">
    <source>
        <dbReference type="Proteomes" id="UP000326881"/>
    </source>
</evidence>
<sequence length="316" mass="34080">MQNPLPASTKTESATGSTAVPVQTKVDGFGCQLAKLDDDTRFVSGDISFHRKRSADPYFGQVATEASDRGFLIGLSLKGRHRRRIFHSSNRSSLHDFEENSIYVRNFADDYKADLDGQFGFALMEISGAGLEEMAGGADLPAISELCGETAHRDAMLGGMLNAIFSVADSNNASNSLVVDQLAAAIGVHVMHAYGKASGAHETTKRRRLSTLEENRSKELLASRVSGVIALDELAEACGLSRVAFIRAFRETTGFTPHEWLTRQRIDLACSLLRASKLPLAAIAATSGLGDLSHFTRAFMKATGAAPGAWRRSRQS</sequence>
<dbReference type="GO" id="GO:0043565">
    <property type="term" value="F:sequence-specific DNA binding"/>
    <property type="evidence" value="ECO:0007669"/>
    <property type="project" value="InterPro"/>
</dbReference>
<dbReference type="PANTHER" id="PTHR46796">
    <property type="entry name" value="HTH-TYPE TRANSCRIPTIONAL ACTIVATOR RHAS-RELATED"/>
    <property type="match status" value="1"/>
</dbReference>
<dbReference type="Gene3D" id="1.10.10.60">
    <property type="entry name" value="Homeodomain-like"/>
    <property type="match status" value="2"/>
</dbReference>
<keyword evidence="3" id="KW-0804">Transcription</keyword>
<proteinExistence type="predicted"/>
<evidence type="ECO:0000313" key="5">
    <source>
        <dbReference type="EMBL" id="QFY63451.1"/>
    </source>
</evidence>
<dbReference type="PROSITE" id="PS01124">
    <property type="entry name" value="HTH_ARAC_FAMILY_2"/>
    <property type="match status" value="1"/>
</dbReference>
<evidence type="ECO:0000256" key="1">
    <source>
        <dbReference type="ARBA" id="ARBA00023015"/>
    </source>
</evidence>
<name>A0A5Q0CH21_9HYPH</name>
<evidence type="ECO:0000259" key="4">
    <source>
        <dbReference type="PROSITE" id="PS01124"/>
    </source>
</evidence>
<dbReference type="KEGG" id="rgr:FZ934_24680"/>
<reference evidence="5 6" key="1">
    <citation type="submission" date="2019-08" db="EMBL/GenBank/DDBJ databases">
        <title>Prosopis cineraria nodule microbiome.</title>
        <authorList>
            <person name="Ali R."/>
            <person name="Chaluvadi S.R."/>
            <person name="Wang X."/>
        </authorList>
    </citation>
    <scope>NUCLEOTIDE SEQUENCE [LARGE SCALE GENOMIC DNA]</scope>
    <source>
        <strain evidence="5 6">BG7</strain>
        <plasmid evidence="5 6">unnamed</plasmid>
    </source>
</reference>
<dbReference type="Pfam" id="PF12833">
    <property type="entry name" value="HTH_18"/>
    <property type="match status" value="1"/>
</dbReference>
<keyword evidence="2" id="KW-0238">DNA-binding</keyword>
<feature type="domain" description="HTH araC/xylS-type" evidence="4">
    <location>
        <begin position="206"/>
        <end position="313"/>
    </location>
</feature>
<dbReference type="PANTHER" id="PTHR46796:SF14">
    <property type="entry name" value="TRANSCRIPTIONAL REGULATORY PROTEIN"/>
    <property type="match status" value="1"/>
</dbReference>
<keyword evidence="5" id="KW-0614">Plasmid</keyword>
<dbReference type="SMART" id="SM00342">
    <property type="entry name" value="HTH_ARAC"/>
    <property type="match status" value="1"/>
</dbReference>
<dbReference type="Proteomes" id="UP000326881">
    <property type="component" value="Plasmid unnamed"/>
</dbReference>
<dbReference type="InterPro" id="IPR050204">
    <property type="entry name" value="AraC_XylS_family_regulators"/>
</dbReference>
<dbReference type="SUPFAM" id="SSF46689">
    <property type="entry name" value="Homeodomain-like"/>
    <property type="match status" value="2"/>
</dbReference>
<dbReference type="GO" id="GO:0003700">
    <property type="term" value="F:DNA-binding transcription factor activity"/>
    <property type="evidence" value="ECO:0007669"/>
    <property type="project" value="InterPro"/>
</dbReference>
<dbReference type="AlphaFoldDB" id="A0A5Q0CH21"/>
<evidence type="ECO:0000256" key="3">
    <source>
        <dbReference type="ARBA" id="ARBA00023163"/>
    </source>
</evidence>